<evidence type="ECO:0000313" key="7">
    <source>
        <dbReference type="Proteomes" id="UP000678393"/>
    </source>
</evidence>
<dbReference type="Proteomes" id="UP000678393">
    <property type="component" value="Unassembled WGS sequence"/>
</dbReference>
<name>A0A8S3YW44_9EUPU</name>
<dbReference type="InterPro" id="IPR029753">
    <property type="entry name" value="D-isomer_DH_CS"/>
</dbReference>
<dbReference type="GO" id="GO:0005829">
    <property type="term" value="C:cytosol"/>
    <property type="evidence" value="ECO:0007669"/>
    <property type="project" value="TreeGrafter"/>
</dbReference>
<proteinExistence type="inferred from homology"/>
<dbReference type="AlphaFoldDB" id="A0A8S3YW44"/>
<dbReference type="FunFam" id="3.40.50.720:FF:000026">
    <property type="entry name" value="Glyoxylate/hydroxypyruvate reductase B"/>
    <property type="match status" value="1"/>
</dbReference>
<dbReference type="PROSITE" id="PS00671">
    <property type="entry name" value="D_2_HYDROXYACID_DH_3"/>
    <property type="match status" value="1"/>
</dbReference>
<dbReference type="CDD" id="cd05301">
    <property type="entry name" value="GDH"/>
    <property type="match status" value="1"/>
</dbReference>
<dbReference type="EMBL" id="CAJHNH020000557">
    <property type="protein sequence ID" value="CAG5118446.1"/>
    <property type="molecule type" value="Genomic_DNA"/>
</dbReference>
<keyword evidence="1 3" id="KW-0560">Oxidoreductase</keyword>
<dbReference type="OrthoDB" id="298012at2759"/>
<accession>A0A8S3YW44</accession>
<dbReference type="PANTHER" id="PTHR10996:SF277">
    <property type="entry name" value="GLYOXYLATE REDUCTASE_HYDROXYPYRUVATE REDUCTASE"/>
    <property type="match status" value="1"/>
</dbReference>
<feature type="domain" description="D-isomer specific 2-hydroxyacid dehydrogenase catalytic" evidence="4">
    <location>
        <begin position="7"/>
        <end position="322"/>
    </location>
</feature>
<feature type="domain" description="D-isomer specific 2-hydroxyacid dehydrogenase NAD-binding" evidence="5">
    <location>
        <begin position="114"/>
        <end position="291"/>
    </location>
</feature>
<dbReference type="InterPro" id="IPR006139">
    <property type="entry name" value="D-isomer_2_OHA_DH_cat_dom"/>
</dbReference>
<keyword evidence="7" id="KW-1185">Reference proteome</keyword>
<evidence type="ECO:0000259" key="4">
    <source>
        <dbReference type="Pfam" id="PF00389"/>
    </source>
</evidence>
<dbReference type="InterPro" id="IPR036291">
    <property type="entry name" value="NAD(P)-bd_dom_sf"/>
</dbReference>
<reference evidence="6" key="1">
    <citation type="submission" date="2021-04" db="EMBL/GenBank/DDBJ databases">
        <authorList>
            <consortium name="Molecular Ecology Group"/>
        </authorList>
    </citation>
    <scope>NUCLEOTIDE SEQUENCE</scope>
</reference>
<dbReference type="SUPFAM" id="SSF51735">
    <property type="entry name" value="NAD(P)-binding Rossmann-fold domains"/>
    <property type="match status" value="1"/>
</dbReference>
<comment type="caution">
    <text evidence="6">The sequence shown here is derived from an EMBL/GenBank/DDBJ whole genome shotgun (WGS) entry which is preliminary data.</text>
</comment>
<dbReference type="GO" id="GO:0051287">
    <property type="term" value="F:NAD binding"/>
    <property type="evidence" value="ECO:0007669"/>
    <property type="project" value="InterPro"/>
</dbReference>
<dbReference type="GO" id="GO:0008465">
    <property type="term" value="F:hydroxypyruvate reductase (NADH) activity"/>
    <property type="evidence" value="ECO:0007669"/>
    <property type="project" value="TreeGrafter"/>
</dbReference>
<evidence type="ECO:0000256" key="3">
    <source>
        <dbReference type="RuleBase" id="RU003719"/>
    </source>
</evidence>
<dbReference type="InterPro" id="IPR006140">
    <property type="entry name" value="D-isomer_DH_NAD-bd"/>
</dbReference>
<sequence length="325" mass="36038">MPDKVVYVTRRIPKPGLDKLAERFEIDFWDDDEVIPHNVLIDKMKSRRYDALLCMLTDRIDKDVLDAAGPQLRIVATMSVGYENIDTAECAKRNVMVANTPGVSTDSVAELTVTLLLMTARRTAEGVEAVKAGTWGEWKPMWLCGTELTGRILGVYGLGRIGFGVANRLRNFGFTKIYYCDIQEVSYAKEIDAQFIDFDGLVRTCDFICVCCNLTPQTRHMFNRDTFKKMKNTAILINSGRGGVIDHDALVEALRSGEIQAAGLDVTEPEPLPKNHPLVSMYNCVILPHMGSNTWDSRNAMAAIAARNCIAAVNNQTPEGLVKAS</sequence>
<evidence type="ECO:0000256" key="2">
    <source>
        <dbReference type="ARBA" id="ARBA00073306"/>
    </source>
</evidence>
<gene>
    <name evidence="6" type="ORF">CUNI_LOCUS4004</name>
</gene>
<protein>
    <recommendedName>
        <fullName evidence="2">Glyoxylate reductase/hydroxypyruvate reductase</fullName>
    </recommendedName>
</protein>
<dbReference type="Pfam" id="PF02826">
    <property type="entry name" value="2-Hacid_dh_C"/>
    <property type="match status" value="1"/>
</dbReference>
<dbReference type="InterPro" id="IPR050223">
    <property type="entry name" value="D-isomer_2-hydroxyacid_DH"/>
</dbReference>
<organism evidence="6 7">
    <name type="scientific">Candidula unifasciata</name>
    <dbReference type="NCBI Taxonomy" id="100452"/>
    <lineage>
        <taxon>Eukaryota</taxon>
        <taxon>Metazoa</taxon>
        <taxon>Spiralia</taxon>
        <taxon>Lophotrochozoa</taxon>
        <taxon>Mollusca</taxon>
        <taxon>Gastropoda</taxon>
        <taxon>Heterobranchia</taxon>
        <taxon>Euthyneura</taxon>
        <taxon>Panpulmonata</taxon>
        <taxon>Eupulmonata</taxon>
        <taxon>Stylommatophora</taxon>
        <taxon>Helicina</taxon>
        <taxon>Helicoidea</taxon>
        <taxon>Geomitridae</taxon>
        <taxon>Candidula</taxon>
    </lineage>
</organism>
<dbReference type="GO" id="GO:0030267">
    <property type="term" value="F:glyoxylate reductase (NADPH) activity"/>
    <property type="evidence" value="ECO:0007669"/>
    <property type="project" value="TreeGrafter"/>
</dbReference>
<dbReference type="SUPFAM" id="SSF52283">
    <property type="entry name" value="Formate/glycerate dehydrogenase catalytic domain-like"/>
    <property type="match status" value="1"/>
</dbReference>
<comment type="similarity">
    <text evidence="3">Belongs to the D-isomer specific 2-hydroxyacid dehydrogenase family.</text>
</comment>
<dbReference type="Gene3D" id="3.40.50.720">
    <property type="entry name" value="NAD(P)-binding Rossmann-like Domain"/>
    <property type="match status" value="2"/>
</dbReference>
<dbReference type="PANTHER" id="PTHR10996">
    <property type="entry name" value="2-HYDROXYACID DEHYDROGENASE-RELATED"/>
    <property type="match status" value="1"/>
</dbReference>
<dbReference type="Pfam" id="PF00389">
    <property type="entry name" value="2-Hacid_dh"/>
    <property type="match status" value="1"/>
</dbReference>
<dbReference type="PROSITE" id="PS00065">
    <property type="entry name" value="D_2_HYDROXYACID_DH_1"/>
    <property type="match status" value="1"/>
</dbReference>
<dbReference type="InterPro" id="IPR029752">
    <property type="entry name" value="D-isomer_DH_CS1"/>
</dbReference>
<evidence type="ECO:0000256" key="1">
    <source>
        <dbReference type="ARBA" id="ARBA00023002"/>
    </source>
</evidence>
<evidence type="ECO:0000313" key="6">
    <source>
        <dbReference type="EMBL" id="CAG5118446.1"/>
    </source>
</evidence>
<evidence type="ECO:0000259" key="5">
    <source>
        <dbReference type="Pfam" id="PF02826"/>
    </source>
</evidence>